<dbReference type="PANTHER" id="PTHR36174">
    <property type="entry name" value="LIPID II:GLYCINE GLYCYLTRANSFERASE"/>
    <property type="match status" value="1"/>
</dbReference>
<dbReference type="GO" id="GO:0009252">
    <property type="term" value="P:peptidoglycan biosynthetic process"/>
    <property type="evidence" value="ECO:0007669"/>
    <property type="project" value="UniProtKB-KW"/>
</dbReference>
<evidence type="ECO:0000256" key="1">
    <source>
        <dbReference type="ARBA" id="ARBA00004496"/>
    </source>
</evidence>
<comment type="similarity">
    <text evidence="2">Belongs to the FemABX family.</text>
</comment>
<feature type="coiled-coil region" evidence="9">
    <location>
        <begin position="238"/>
        <end position="310"/>
    </location>
</feature>
<dbReference type="GO" id="GO:0008360">
    <property type="term" value="P:regulation of cell shape"/>
    <property type="evidence" value="ECO:0007669"/>
    <property type="project" value="UniProtKB-KW"/>
</dbReference>
<keyword evidence="11" id="KW-1185">Reference proteome</keyword>
<keyword evidence="9" id="KW-0175">Coiled coil</keyword>
<comment type="caution">
    <text evidence="10">The sequence shown here is derived from an EMBL/GenBank/DDBJ whole genome shotgun (WGS) entry which is preliminary data.</text>
</comment>
<evidence type="ECO:0000256" key="4">
    <source>
        <dbReference type="ARBA" id="ARBA00022679"/>
    </source>
</evidence>
<protein>
    <submittedName>
        <fullName evidence="10">Aminoacyltransferase FemA</fullName>
    </submittedName>
</protein>
<evidence type="ECO:0000256" key="3">
    <source>
        <dbReference type="ARBA" id="ARBA00022490"/>
    </source>
</evidence>
<dbReference type="GO" id="GO:0005737">
    <property type="term" value="C:cytoplasm"/>
    <property type="evidence" value="ECO:0007669"/>
    <property type="project" value="UniProtKB-SubCell"/>
</dbReference>
<evidence type="ECO:0000313" key="10">
    <source>
        <dbReference type="EMBL" id="CAD2077641.1"/>
    </source>
</evidence>
<dbReference type="AlphaFoldDB" id="A0A6V7RJT0"/>
<reference evidence="10 11" key="1">
    <citation type="submission" date="2020-07" db="EMBL/GenBank/DDBJ databases">
        <authorList>
            <person name="Criscuolo A."/>
        </authorList>
    </citation>
    <scope>NUCLEOTIDE SEQUENCE [LARGE SCALE GENOMIC DNA]</scope>
    <source>
        <strain evidence="11">CIP 111030</strain>
    </source>
</reference>
<comment type="subcellular location">
    <subcellularLocation>
        <location evidence="1">Cytoplasm</location>
    </subcellularLocation>
</comment>
<keyword evidence="4 10" id="KW-0808">Transferase</keyword>
<dbReference type="Pfam" id="PF02388">
    <property type="entry name" value="FemAB"/>
    <property type="match status" value="1"/>
</dbReference>
<dbReference type="Proteomes" id="UP000521032">
    <property type="component" value="Unassembled WGS sequence"/>
</dbReference>
<evidence type="ECO:0000313" key="11">
    <source>
        <dbReference type="Proteomes" id="UP000521032"/>
    </source>
</evidence>
<keyword evidence="7 10" id="KW-0012">Acyltransferase</keyword>
<keyword evidence="6" id="KW-0573">Peptidoglycan synthesis</keyword>
<dbReference type="EMBL" id="CAJEWE010000010">
    <property type="protein sequence ID" value="CAD2077641.1"/>
    <property type="molecule type" value="Genomic_DNA"/>
</dbReference>
<dbReference type="Gene3D" id="3.40.630.30">
    <property type="match status" value="2"/>
</dbReference>
<evidence type="ECO:0000256" key="2">
    <source>
        <dbReference type="ARBA" id="ARBA00009943"/>
    </source>
</evidence>
<dbReference type="PANTHER" id="PTHR36174:SF2">
    <property type="entry name" value="AMINOACYLTRANSFERASE FEMA"/>
    <property type="match status" value="1"/>
</dbReference>
<dbReference type="InterPro" id="IPR016181">
    <property type="entry name" value="Acyl_CoA_acyltransferase"/>
</dbReference>
<gene>
    <name evidence="10" type="primary">femA_1</name>
    <name evidence="10" type="ORF">JEOSCH030_01354</name>
</gene>
<keyword evidence="3" id="KW-0963">Cytoplasm</keyword>
<proteinExistence type="inferred from homology"/>
<dbReference type="RefSeq" id="WP_186088053.1">
    <property type="nucleotide sequence ID" value="NZ_BMDB01000001.1"/>
</dbReference>
<dbReference type="GO" id="GO:0071555">
    <property type="term" value="P:cell wall organization"/>
    <property type="evidence" value="ECO:0007669"/>
    <property type="project" value="UniProtKB-KW"/>
</dbReference>
<evidence type="ECO:0000256" key="9">
    <source>
        <dbReference type="SAM" id="Coils"/>
    </source>
</evidence>
<evidence type="ECO:0000256" key="6">
    <source>
        <dbReference type="ARBA" id="ARBA00022984"/>
    </source>
</evidence>
<dbReference type="Gene3D" id="1.20.58.90">
    <property type="match status" value="1"/>
</dbReference>
<dbReference type="InterPro" id="IPR003447">
    <property type="entry name" value="FEMABX"/>
</dbReference>
<keyword evidence="5" id="KW-0133">Cell shape</keyword>
<evidence type="ECO:0000256" key="7">
    <source>
        <dbReference type="ARBA" id="ARBA00023315"/>
    </source>
</evidence>
<sequence>MLVKQITEQEFYDYMKHYDGLYHFIHDEIYYDHVKTVLETFLLGLFKDDKIVGVAFLSAYPMMRKYRGFSTHFGPLLTEFNNEDFEFFLKEIDAFIKAHNGLEVTIAPNQIYQVRDRDGNVIEDDERNNREIMGVFEKLGFKHHGFTTQLVFSEHLRFQSVVDITGTMEDVFKRMETKTRSDTRRALKQPIKIRHLTPDEYDEFLHIYKDTEERLGFDKVPSERILDQLRILDKKIYVVLAELNLEEVIETLEKEKSQLEDQNKKLLEEHDLEKASRKVRNVHKDTEIKIEQTKNQIKDAEERIEKYGTVIPLSSAMYYFNNNEMVYLYSGSLREHSKFLATNFVTIKMIEDAQKKGLKRFNMYGITGNFESDAADYGVFQFKRGFGAEIEELPGTFSKVYHPVVYKLGKLLNRV</sequence>
<dbReference type="GO" id="GO:0016755">
    <property type="term" value="F:aminoacyltransferase activity"/>
    <property type="evidence" value="ECO:0007669"/>
    <property type="project" value="InterPro"/>
</dbReference>
<keyword evidence="8" id="KW-0961">Cell wall biogenesis/degradation</keyword>
<accession>A0A6V7RJT0</accession>
<dbReference type="InterPro" id="IPR050644">
    <property type="entry name" value="PG_Glycine_Bridge_Synth"/>
</dbReference>
<evidence type="ECO:0000256" key="8">
    <source>
        <dbReference type="ARBA" id="ARBA00023316"/>
    </source>
</evidence>
<evidence type="ECO:0000256" key="5">
    <source>
        <dbReference type="ARBA" id="ARBA00022960"/>
    </source>
</evidence>
<organism evidence="10 11">
    <name type="scientific">Phocicoccus schoeneichii</name>
    <dbReference type="NCBI Taxonomy" id="1812261"/>
    <lineage>
        <taxon>Bacteria</taxon>
        <taxon>Bacillati</taxon>
        <taxon>Bacillota</taxon>
        <taxon>Bacilli</taxon>
        <taxon>Bacillales</taxon>
        <taxon>Salinicoccaceae</taxon>
        <taxon>Phocicoccus</taxon>
    </lineage>
</organism>
<name>A0A6V7RJT0_9BACL</name>
<dbReference type="SUPFAM" id="SSF55729">
    <property type="entry name" value="Acyl-CoA N-acyltransferases (Nat)"/>
    <property type="match status" value="2"/>
</dbReference>
<dbReference type="PROSITE" id="PS51191">
    <property type="entry name" value="FEMABX"/>
    <property type="match status" value="1"/>
</dbReference>